<dbReference type="InterPro" id="IPR036047">
    <property type="entry name" value="F-box-like_dom_sf"/>
</dbReference>
<dbReference type="PANTHER" id="PTHR13318">
    <property type="entry name" value="PARTNER OF PAIRED, ISOFORM B-RELATED"/>
    <property type="match status" value="1"/>
</dbReference>
<reference evidence="3 4" key="1">
    <citation type="submission" date="2020-06" db="EMBL/GenBank/DDBJ databases">
        <authorList>
            <person name="Li R."/>
            <person name="Bekaert M."/>
        </authorList>
    </citation>
    <scope>NUCLEOTIDE SEQUENCE [LARGE SCALE GENOMIC DNA]</scope>
    <source>
        <strain evidence="4">wild</strain>
    </source>
</reference>
<dbReference type="InterPro" id="IPR057207">
    <property type="entry name" value="FBXL15_LRR"/>
</dbReference>
<accession>A0A6J8CH92</accession>
<dbReference type="PANTHER" id="PTHR13318:SF193">
    <property type="entry name" value="F-BOX_LRR-REPEAT PROTEIN 16"/>
    <property type="match status" value="1"/>
</dbReference>
<dbReference type="SUPFAM" id="SSF81383">
    <property type="entry name" value="F-box domain"/>
    <property type="match status" value="1"/>
</dbReference>
<dbReference type="AlphaFoldDB" id="A0A6J8CH92"/>
<dbReference type="InterPro" id="IPR006553">
    <property type="entry name" value="Leu-rich_rpt_Cys-con_subtyp"/>
</dbReference>
<keyword evidence="1" id="KW-0833">Ubl conjugation pathway</keyword>
<dbReference type="CDD" id="cd22127">
    <property type="entry name" value="F-box_FBXL16"/>
    <property type="match status" value="1"/>
</dbReference>
<gene>
    <name evidence="3" type="ORF">MCOR_29175</name>
</gene>
<dbReference type="Gene3D" id="3.80.10.10">
    <property type="entry name" value="Ribonuclease Inhibitor"/>
    <property type="match status" value="3"/>
</dbReference>
<evidence type="ECO:0000313" key="3">
    <source>
        <dbReference type="EMBL" id="CAC5394427.1"/>
    </source>
</evidence>
<dbReference type="Proteomes" id="UP000507470">
    <property type="component" value="Unassembled WGS sequence"/>
</dbReference>
<keyword evidence="4" id="KW-1185">Reference proteome</keyword>
<feature type="domain" description="F-box/LRR-repeat protein 15-like leucin rich repeat" evidence="2">
    <location>
        <begin position="312"/>
        <end position="385"/>
    </location>
</feature>
<dbReference type="SMART" id="SM00367">
    <property type="entry name" value="LRR_CC"/>
    <property type="match status" value="8"/>
</dbReference>
<protein>
    <submittedName>
        <fullName evidence="3">FBXL16</fullName>
    </submittedName>
</protein>
<dbReference type="EMBL" id="CACVKT020005286">
    <property type="protein sequence ID" value="CAC5394427.1"/>
    <property type="molecule type" value="Genomic_DNA"/>
</dbReference>
<evidence type="ECO:0000313" key="4">
    <source>
        <dbReference type="Proteomes" id="UP000507470"/>
    </source>
</evidence>
<sequence length="471" mass="53629">MSTIRKAYMELSNGIRGLRFSKDQQQTTTHVSTNHISISTTRETSTNINKHVSNGSSAMSARVVRSPKPLIARKIRSLFGRHQPDTIHELFMDDRFLSKFFYYFSAEERGMLSRVCHTWKNILYHPKYWENVMPVIILRNLGKTEECKRLFYESLHIRCFDSICLFGAIDEEIADFINHCAIFKKQIRFICLRNSNITDVGLEILCKKIPCLYKLELNGCNELTETGMWSCLNPKIVSLSIKDCINVADDTVGAIAQLLPALYELNIQAYHVTDAALAFFSTKQSYSLSVLRLQSCWEVTNHGVVNIVHSLPNLTVLSLSGCSKVTDDGIELITENLRKLRCLDLSWCPRITDSSLEYIACDLSQLEQLTLDRCSHVTDIGVGYLSTMTSLQKLYLRWCTQVRDFGLQHIYTMKNLRVLSLAGCTLISSQGLCGLTQLKHLEELELTNCPSATKEIFLYLKENMRGCLVLD</sequence>
<dbReference type="GO" id="GO:0019005">
    <property type="term" value="C:SCF ubiquitin ligase complex"/>
    <property type="evidence" value="ECO:0007669"/>
    <property type="project" value="TreeGrafter"/>
</dbReference>
<organism evidence="3 4">
    <name type="scientific">Mytilus coruscus</name>
    <name type="common">Sea mussel</name>
    <dbReference type="NCBI Taxonomy" id="42192"/>
    <lineage>
        <taxon>Eukaryota</taxon>
        <taxon>Metazoa</taxon>
        <taxon>Spiralia</taxon>
        <taxon>Lophotrochozoa</taxon>
        <taxon>Mollusca</taxon>
        <taxon>Bivalvia</taxon>
        <taxon>Autobranchia</taxon>
        <taxon>Pteriomorphia</taxon>
        <taxon>Mytilida</taxon>
        <taxon>Mytiloidea</taxon>
        <taxon>Mytilidae</taxon>
        <taxon>Mytilinae</taxon>
        <taxon>Mytilus</taxon>
    </lineage>
</organism>
<proteinExistence type="predicted"/>
<dbReference type="FunFam" id="3.80.10.10:FF:002228">
    <property type="entry name" value="Uncharacterized protein"/>
    <property type="match status" value="1"/>
</dbReference>
<evidence type="ECO:0000259" key="2">
    <source>
        <dbReference type="Pfam" id="PF25372"/>
    </source>
</evidence>
<dbReference type="SUPFAM" id="SSF52047">
    <property type="entry name" value="RNI-like"/>
    <property type="match status" value="1"/>
</dbReference>
<dbReference type="OrthoDB" id="10044893at2759"/>
<dbReference type="InterPro" id="IPR032675">
    <property type="entry name" value="LRR_dom_sf"/>
</dbReference>
<dbReference type="GO" id="GO:0031146">
    <property type="term" value="P:SCF-dependent proteasomal ubiquitin-dependent protein catabolic process"/>
    <property type="evidence" value="ECO:0007669"/>
    <property type="project" value="TreeGrafter"/>
</dbReference>
<evidence type="ECO:0000256" key="1">
    <source>
        <dbReference type="ARBA" id="ARBA00022786"/>
    </source>
</evidence>
<name>A0A6J8CH92_MYTCO</name>
<dbReference type="Pfam" id="PF25372">
    <property type="entry name" value="DUF7885"/>
    <property type="match status" value="1"/>
</dbReference>